<dbReference type="InterPro" id="IPR003018">
    <property type="entry name" value="GAF"/>
</dbReference>
<gene>
    <name evidence="2" type="ORF">DC20_02360</name>
</gene>
<dbReference type="KEGG" id="rti:DC20_02360"/>
<dbReference type="Pfam" id="PF01590">
    <property type="entry name" value="GAF"/>
    <property type="match status" value="1"/>
</dbReference>
<keyword evidence="2" id="KW-0808">Transferase</keyword>
<evidence type="ECO:0000313" key="2">
    <source>
        <dbReference type="EMBL" id="ALI98030.1"/>
    </source>
</evidence>
<dbReference type="RefSeq" id="WP_062542357.1">
    <property type="nucleotide sequence ID" value="NZ_CP012643.1"/>
</dbReference>
<keyword evidence="2" id="KW-0723">Serine/threonine-protein kinase</keyword>
<organism evidence="2 3">
    <name type="scientific">Rufibacter tibetensis</name>
    <dbReference type="NCBI Taxonomy" id="512763"/>
    <lineage>
        <taxon>Bacteria</taxon>
        <taxon>Pseudomonadati</taxon>
        <taxon>Bacteroidota</taxon>
        <taxon>Cytophagia</taxon>
        <taxon>Cytophagales</taxon>
        <taxon>Hymenobacteraceae</taxon>
        <taxon>Rufibacter</taxon>
    </lineage>
</organism>
<evidence type="ECO:0000313" key="3">
    <source>
        <dbReference type="Proteomes" id="UP000061382"/>
    </source>
</evidence>
<name>A0A0P0CP57_9BACT</name>
<dbReference type="PANTHER" id="PTHR43102">
    <property type="entry name" value="SLR1143 PROTEIN"/>
    <property type="match status" value="1"/>
</dbReference>
<dbReference type="Proteomes" id="UP000061382">
    <property type="component" value="Chromosome"/>
</dbReference>
<reference evidence="2 3" key="1">
    <citation type="submission" date="2015-08" db="EMBL/GenBank/DDBJ databases">
        <title>Complete genome sequence of Rufibacter tibetensis strain 1351t, a radiation-resistant bacterium from tibet plateau.</title>
        <authorList>
            <person name="Dai J."/>
        </authorList>
    </citation>
    <scope>NUCLEOTIDE SEQUENCE [LARGE SCALE GENOMIC DNA]</scope>
    <source>
        <strain evidence="2 3">1351</strain>
    </source>
</reference>
<dbReference type="InterPro" id="IPR029016">
    <property type="entry name" value="GAF-like_dom_sf"/>
</dbReference>
<keyword evidence="2" id="KW-0418">Kinase</keyword>
<sequence>MDNTFGLPIIPDNEEARLAKLRSLNILGGYQEEGRFKHIAAMASRMFEVPIALINLVDSEVVWTKASAGLDETPAIPRGTSLCSLAVLKDEPTVFENAKSEPCLLANPLVVGEFGLQFYAAAPLKTSDGFNIGALCIVDKEPRTFSQAEQKVLENLASIVMEEIERGKSD</sequence>
<dbReference type="SUPFAM" id="SSF55781">
    <property type="entry name" value="GAF domain-like"/>
    <property type="match status" value="1"/>
</dbReference>
<evidence type="ECO:0000259" key="1">
    <source>
        <dbReference type="Pfam" id="PF01590"/>
    </source>
</evidence>
<keyword evidence="3" id="KW-1185">Reference proteome</keyword>
<dbReference type="AlphaFoldDB" id="A0A0P0CP57"/>
<feature type="domain" description="GAF" evidence="1">
    <location>
        <begin position="35"/>
        <end position="162"/>
    </location>
</feature>
<dbReference type="GO" id="GO:0004674">
    <property type="term" value="F:protein serine/threonine kinase activity"/>
    <property type="evidence" value="ECO:0007669"/>
    <property type="project" value="UniProtKB-KW"/>
</dbReference>
<proteinExistence type="predicted"/>
<protein>
    <submittedName>
        <fullName evidence="2">Serine/threonine protein kinase</fullName>
    </submittedName>
</protein>
<dbReference type="PANTHER" id="PTHR43102:SF2">
    <property type="entry name" value="GAF DOMAIN-CONTAINING PROTEIN"/>
    <property type="match status" value="1"/>
</dbReference>
<dbReference type="OrthoDB" id="9811889at2"/>
<dbReference type="EMBL" id="CP012643">
    <property type="protein sequence ID" value="ALI98030.1"/>
    <property type="molecule type" value="Genomic_DNA"/>
</dbReference>
<dbReference type="STRING" id="512763.DC20_02360"/>
<dbReference type="PATRIC" id="fig|512763.3.peg.529"/>
<accession>A0A0P0CP57</accession>
<dbReference type="Gene3D" id="3.30.450.40">
    <property type="match status" value="1"/>
</dbReference>